<dbReference type="GO" id="GO:0046872">
    <property type="term" value="F:metal ion binding"/>
    <property type="evidence" value="ECO:0007669"/>
    <property type="project" value="UniProtKB-KW"/>
</dbReference>
<dbReference type="InterPro" id="IPR024079">
    <property type="entry name" value="MetalloPept_cat_dom_sf"/>
</dbReference>
<feature type="binding site" evidence="4">
    <location>
        <position position="368"/>
    </location>
    <ligand>
        <name>Zn(2+)</name>
        <dbReference type="ChEBI" id="CHEBI:29105"/>
        <note>catalytic</note>
    </ligand>
</feature>
<dbReference type="InterPro" id="IPR049038">
    <property type="entry name" value="ADAM10_Cys-rich"/>
</dbReference>
<proteinExistence type="predicted"/>
<dbReference type="Pfam" id="PF13574">
    <property type="entry name" value="Reprolysin_2"/>
    <property type="match status" value="1"/>
</dbReference>
<evidence type="ECO:0000259" key="7">
    <source>
        <dbReference type="PROSITE" id="PS50214"/>
    </source>
</evidence>
<evidence type="ECO:0000256" key="3">
    <source>
        <dbReference type="ARBA" id="ARBA00022685"/>
    </source>
</evidence>
<dbReference type="Pfam" id="PF21299">
    <property type="entry name" value="ADAM10_Cys-rich"/>
    <property type="match status" value="1"/>
</dbReference>
<dbReference type="InterPro" id="IPR001762">
    <property type="entry name" value="Disintegrin_dom"/>
</dbReference>
<dbReference type="PANTHER" id="PTHR45702">
    <property type="entry name" value="ADAM10/ADAM17 METALLOPEPTIDASE FAMILY MEMBER"/>
    <property type="match status" value="1"/>
</dbReference>
<feature type="binding site" evidence="4">
    <location>
        <position position="378"/>
    </location>
    <ligand>
        <name>Zn(2+)</name>
        <dbReference type="ChEBI" id="CHEBI:29105"/>
        <note>catalytic</note>
    </ligand>
</feature>
<dbReference type="Gene3D" id="3.40.390.10">
    <property type="entry name" value="Collagenase (Catalytic Domain)"/>
    <property type="match status" value="1"/>
</dbReference>
<dbReference type="PROSITE" id="PS50215">
    <property type="entry name" value="ADAM_MEPRO"/>
    <property type="match status" value="1"/>
</dbReference>
<evidence type="ECO:0000313" key="9">
    <source>
        <dbReference type="EMBL" id="KAL3886426.1"/>
    </source>
</evidence>
<keyword evidence="6" id="KW-1133">Transmembrane helix</keyword>
<feature type="active site" evidence="4">
    <location>
        <position position="369"/>
    </location>
</feature>
<evidence type="ECO:0000256" key="4">
    <source>
        <dbReference type="PROSITE-ProRule" id="PRU00276"/>
    </source>
</evidence>
<name>A0ABD3XLE1_SINWO</name>
<accession>A0ABD3XLE1</accession>
<dbReference type="InterPro" id="IPR051489">
    <property type="entry name" value="ADAM_Metalloproteinase"/>
</dbReference>
<dbReference type="PROSITE" id="PS50214">
    <property type="entry name" value="DISINTEGRIN_2"/>
    <property type="match status" value="1"/>
</dbReference>
<dbReference type="Proteomes" id="UP001634394">
    <property type="component" value="Unassembled WGS sequence"/>
</dbReference>
<dbReference type="InterPro" id="IPR001590">
    <property type="entry name" value="Peptidase_M12B"/>
</dbReference>
<keyword evidence="4" id="KW-0862">Zinc</keyword>
<dbReference type="SUPFAM" id="SSF55486">
    <property type="entry name" value="Metalloproteases ('zincins'), catalytic domain"/>
    <property type="match status" value="1"/>
</dbReference>
<evidence type="ECO:0000259" key="8">
    <source>
        <dbReference type="PROSITE" id="PS50215"/>
    </source>
</evidence>
<dbReference type="EMBL" id="JBJQND010000002">
    <property type="protein sequence ID" value="KAL3886426.1"/>
    <property type="molecule type" value="Genomic_DNA"/>
</dbReference>
<keyword evidence="3" id="KW-0165">Cleavage on pair of basic residues</keyword>
<reference evidence="9 10" key="1">
    <citation type="submission" date="2024-11" db="EMBL/GenBank/DDBJ databases">
        <title>Chromosome-level genome assembly of the freshwater bivalve Anodonta woodiana.</title>
        <authorList>
            <person name="Chen X."/>
        </authorList>
    </citation>
    <scope>NUCLEOTIDE SEQUENCE [LARGE SCALE GENOMIC DNA]</scope>
    <source>
        <strain evidence="9">MN2024</strain>
        <tissue evidence="9">Gills</tissue>
    </source>
</reference>
<organism evidence="9 10">
    <name type="scientific">Sinanodonta woodiana</name>
    <name type="common">Chinese pond mussel</name>
    <name type="synonym">Anodonta woodiana</name>
    <dbReference type="NCBI Taxonomy" id="1069815"/>
    <lineage>
        <taxon>Eukaryota</taxon>
        <taxon>Metazoa</taxon>
        <taxon>Spiralia</taxon>
        <taxon>Lophotrochozoa</taxon>
        <taxon>Mollusca</taxon>
        <taxon>Bivalvia</taxon>
        <taxon>Autobranchia</taxon>
        <taxon>Heteroconchia</taxon>
        <taxon>Palaeoheterodonta</taxon>
        <taxon>Unionida</taxon>
        <taxon>Unionoidea</taxon>
        <taxon>Unionidae</taxon>
        <taxon>Unioninae</taxon>
        <taxon>Sinanodonta</taxon>
    </lineage>
</organism>
<comment type="caution">
    <text evidence="4">Lacks conserved residue(s) required for the propagation of feature annotation.</text>
</comment>
<evidence type="ECO:0000256" key="2">
    <source>
        <dbReference type="ARBA" id="ARBA00012332"/>
    </source>
</evidence>
<keyword evidence="6" id="KW-0472">Membrane</keyword>
<feature type="compositionally biased region" description="Basic and acidic residues" evidence="5">
    <location>
        <begin position="152"/>
        <end position="164"/>
    </location>
</feature>
<comment type="caution">
    <text evidence="9">The sequence shown here is derived from an EMBL/GenBank/DDBJ whole genome shotgun (WGS) entry which is preliminary data.</text>
</comment>
<evidence type="ECO:0000313" key="10">
    <source>
        <dbReference type="Proteomes" id="UP001634394"/>
    </source>
</evidence>
<gene>
    <name evidence="9" type="ORF">ACJMK2_026418</name>
</gene>
<feature type="domain" description="Peptidase M12B" evidence="8">
    <location>
        <begin position="284"/>
        <end position="422"/>
    </location>
</feature>
<dbReference type="InterPro" id="IPR036436">
    <property type="entry name" value="Disintegrin_dom_sf"/>
</dbReference>
<keyword evidence="10" id="KW-1185">Reference proteome</keyword>
<comment type="catalytic activity">
    <reaction evidence="1">
        <text>Endopeptidase of broad specificity.</text>
        <dbReference type="EC" id="3.4.24.81"/>
    </reaction>
</comment>
<dbReference type="Gene3D" id="4.10.70.10">
    <property type="entry name" value="Disintegrin domain"/>
    <property type="match status" value="1"/>
</dbReference>
<feature type="transmembrane region" description="Helical" evidence="6">
    <location>
        <begin position="698"/>
        <end position="721"/>
    </location>
</feature>
<feature type="region of interest" description="Disordered" evidence="5">
    <location>
        <begin position="152"/>
        <end position="172"/>
    </location>
</feature>
<keyword evidence="6" id="KW-0812">Transmembrane</keyword>
<dbReference type="PANTHER" id="PTHR45702:SF2">
    <property type="entry name" value="KUZBANIAN, ISOFORM A"/>
    <property type="match status" value="1"/>
</dbReference>
<feature type="domain" description="Disintegrin" evidence="7">
    <location>
        <begin position="441"/>
        <end position="552"/>
    </location>
</feature>
<keyword evidence="4" id="KW-0479">Metal-binding</keyword>
<dbReference type="SMART" id="SM00050">
    <property type="entry name" value="DISIN"/>
    <property type="match status" value="1"/>
</dbReference>
<evidence type="ECO:0000256" key="5">
    <source>
        <dbReference type="SAM" id="MobiDB-lite"/>
    </source>
</evidence>
<dbReference type="EC" id="3.4.24.81" evidence="2"/>
<protein>
    <recommendedName>
        <fullName evidence="2">ADAM10 endopeptidase</fullName>
        <ecNumber evidence="2">3.4.24.81</ecNumber>
    </recommendedName>
</protein>
<evidence type="ECO:0000256" key="6">
    <source>
        <dbReference type="SAM" id="Phobius"/>
    </source>
</evidence>
<dbReference type="AlphaFoldDB" id="A0ABD3XLE1"/>
<evidence type="ECO:0000256" key="1">
    <source>
        <dbReference type="ARBA" id="ARBA00001809"/>
    </source>
</evidence>
<sequence length="759" mass="85274">MELKVCSGGSNLDDYILHYEELNYDSADLHQRHLRSKRSTDGPVHLAFDAFGRNFKLRLRRDTSVFTPSYMMREEDGTLKNVDLSFLYTGEVVDIPGSKVDGAIIQGIFRGEIHIPGDTVYHIEVNNRFNKSQLSTGHHSVIYRDQDLDLDPYRSQRERDKREASMSASRSGYCGNDQAVQWMRSVVQSEDIHDKNRHTRNTMEWQEVYDAHNHHSADHNVYTSTLHRQKRETLTMENTCTLHLKSDPLLWNHVMGKTQVMTSQSAKCDQSGESPYCRDNLDVSNFLNLHSMENHDDFCLAYVFTYRDFAQGTLGLAWVGSPSQASGGVCERFKQYAGVEKSLNTGIVTTLNYGKEVPFSVSKLTFAHEVGHNFGSPHDSGGTCAPSGDRGNYIMFPSATSGIDEFNSQFSPCSKGNISRVLDAVINKRNGKFNCFANSTAAFCGNGLVEKDEECDCGYAGDCKDQCCHGKTGDNNNGMSCKRQFNKTCSPSEGPCCTRDCNHANSTITCREEEECLDASTCVRNIMIIEILNSITGNSSVCPQPSNTTHDNKYCNNYGHICKNGECSRSLCEKFGWHECSKPGPTGSVKEKEALCILACRNTTSHECISSNDPDLKNISPEFFNMVNDVVTNRSERGDAKDGVKLPSGSPCNNFQGYCDVFHRCRGIDAEGPLSRLTNLIFNPKTLEDVRDWIIEHWWAVIPMALGLVLAMGLFVKLFAVHTPSSVPKAKPERRLSDKIRRRPNQIHEQRQYYNEKQF</sequence>
<feature type="binding site" evidence="4">
    <location>
        <position position="372"/>
    </location>
    <ligand>
        <name>Zn(2+)</name>
        <dbReference type="ChEBI" id="CHEBI:29105"/>
        <note>catalytic</note>
    </ligand>
</feature>